<comment type="caution">
    <text evidence="1">The sequence shown here is derived from an EMBL/GenBank/DDBJ whole genome shotgun (WGS) entry which is preliminary data.</text>
</comment>
<protein>
    <submittedName>
        <fullName evidence="1">Uncharacterized protein</fullName>
    </submittedName>
</protein>
<accession>A0A8T0ECB9</accession>
<reference evidence="1" key="1">
    <citation type="journal article" date="2020" name="bioRxiv">
        <title>Chromosome-level reference genome of the European wasp spider Argiope bruennichi: a resource for studies on range expansion and evolutionary adaptation.</title>
        <authorList>
            <person name="Sheffer M.M."/>
            <person name="Hoppe A."/>
            <person name="Krehenwinkel H."/>
            <person name="Uhl G."/>
            <person name="Kuss A.W."/>
            <person name="Jensen L."/>
            <person name="Jensen C."/>
            <person name="Gillespie R.G."/>
            <person name="Hoff K.J."/>
            <person name="Prost S."/>
        </authorList>
    </citation>
    <scope>NUCLEOTIDE SEQUENCE</scope>
</reference>
<organism evidence="1 2">
    <name type="scientific">Argiope bruennichi</name>
    <name type="common">Wasp spider</name>
    <name type="synonym">Aranea bruennichi</name>
    <dbReference type="NCBI Taxonomy" id="94029"/>
    <lineage>
        <taxon>Eukaryota</taxon>
        <taxon>Metazoa</taxon>
        <taxon>Ecdysozoa</taxon>
        <taxon>Arthropoda</taxon>
        <taxon>Chelicerata</taxon>
        <taxon>Arachnida</taxon>
        <taxon>Araneae</taxon>
        <taxon>Araneomorphae</taxon>
        <taxon>Entelegynae</taxon>
        <taxon>Araneoidea</taxon>
        <taxon>Araneidae</taxon>
        <taxon>Argiope</taxon>
    </lineage>
</organism>
<sequence>MDCDRRLFAFWWGGEILDIGRGYVEYGYQPDVVMCRVKFGATVGMVYVCMEGNFGDSVGMGHVCVEGSFGDSVGMGHVCVEGSFGDSVGMGYACVEGNFGASVGMGYACVEGSFGDSVGMGHVMCGGKFWRFCRNGSCNVWREVLEILSEWVISFELPTRQLSHRQGSLGKQSQTLLLPIEMMEWTVKANECAKKQGSASPGPYAIKVLKQERVNTLTCRQILLSPDDGKKF</sequence>
<dbReference type="AlphaFoldDB" id="A0A8T0ECB9"/>
<evidence type="ECO:0000313" key="1">
    <source>
        <dbReference type="EMBL" id="KAF8767815.1"/>
    </source>
</evidence>
<dbReference type="Proteomes" id="UP000807504">
    <property type="component" value="Unassembled WGS sequence"/>
</dbReference>
<evidence type="ECO:0000313" key="2">
    <source>
        <dbReference type="Proteomes" id="UP000807504"/>
    </source>
</evidence>
<keyword evidence="2" id="KW-1185">Reference proteome</keyword>
<proteinExistence type="predicted"/>
<reference evidence="1" key="2">
    <citation type="submission" date="2020-06" db="EMBL/GenBank/DDBJ databases">
        <authorList>
            <person name="Sheffer M."/>
        </authorList>
    </citation>
    <scope>NUCLEOTIDE SEQUENCE</scope>
</reference>
<gene>
    <name evidence="1" type="ORF">HNY73_020706</name>
</gene>
<dbReference type="EMBL" id="JABXBU010002230">
    <property type="protein sequence ID" value="KAF8767815.1"/>
    <property type="molecule type" value="Genomic_DNA"/>
</dbReference>
<name>A0A8T0ECB9_ARGBR</name>